<reference evidence="2" key="1">
    <citation type="submission" date="2021-02" db="EMBL/GenBank/DDBJ databases">
        <authorList>
            <person name="Nowell W R."/>
        </authorList>
    </citation>
    <scope>NUCLEOTIDE SEQUENCE</scope>
</reference>
<evidence type="ECO:0000313" key="4">
    <source>
        <dbReference type="Proteomes" id="UP000663854"/>
    </source>
</evidence>
<dbReference type="Proteomes" id="UP000663854">
    <property type="component" value="Unassembled WGS sequence"/>
</dbReference>
<dbReference type="Gene3D" id="3.40.220.10">
    <property type="entry name" value="Leucine Aminopeptidase, subunit E, domain 1"/>
    <property type="match status" value="1"/>
</dbReference>
<dbReference type="InterPro" id="IPR043472">
    <property type="entry name" value="Macro_dom-like"/>
</dbReference>
<dbReference type="Pfam" id="PF10021">
    <property type="entry name" value="PARG_cat_microb"/>
    <property type="match status" value="1"/>
</dbReference>
<accession>A0A815FQS6</accession>
<evidence type="ECO:0000313" key="3">
    <source>
        <dbReference type="EMBL" id="CAF1586681.1"/>
    </source>
</evidence>
<dbReference type="PANTHER" id="PTHR35596">
    <property type="entry name" value="DUF2263 DOMAIN-CONTAINING PROTEIN"/>
    <property type="match status" value="1"/>
</dbReference>
<dbReference type="PANTHER" id="PTHR35596:SF1">
    <property type="entry name" value="MICROBIAL-TYPE PARG CATALYTIC DOMAIN-CONTAINING PROTEIN"/>
    <property type="match status" value="1"/>
</dbReference>
<dbReference type="AlphaFoldDB" id="A0A815FQS6"/>
<proteinExistence type="predicted"/>
<dbReference type="InterPro" id="IPR019261">
    <property type="entry name" value="PARG_cat_microbial"/>
</dbReference>
<evidence type="ECO:0000313" key="5">
    <source>
        <dbReference type="Proteomes" id="UP000663870"/>
    </source>
</evidence>
<protein>
    <recommendedName>
        <fullName evidence="1">Microbial-type PARG catalytic domain-containing protein</fullName>
    </recommendedName>
</protein>
<dbReference type="InterPro" id="IPR012664">
    <property type="entry name" value="CHP02452"/>
</dbReference>
<comment type="caution">
    <text evidence="2">The sequence shown here is derived from an EMBL/GenBank/DDBJ whole genome shotgun (WGS) entry which is preliminary data.</text>
</comment>
<dbReference type="EMBL" id="CAJNOH010003076">
    <property type="protein sequence ID" value="CAF1322518.1"/>
    <property type="molecule type" value="Genomic_DNA"/>
</dbReference>
<dbReference type="EMBL" id="CAJNOL010004366">
    <property type="protein sequence ID" value="CAF1586681.1"/>
    <property type="molecule type" value="Genomic_DNA"/>
</dbReference>
<evidence type="ECO:0000259" key="1">
    <source>
        <dbReference type="Pfam" id="PF10021"/>
    </source>
</evidence>
<keyword evidence="5" id="KW-1185">Reference proteome</keyword>
<dbReference type="NCBIfam" id="TIGR02452">
    <property type="entry name" value="TIGR02452 family protein"/>
    <property type="match status" value="1"/>
</dbReference>
<evidence type="ECO:0000313" key="2">
    <source>
        <dbReference type="EMBL" id="CAF1322518.1"/>
    </source>
</evidence>
<dbReference type="Proteomes" id="UP000663870">
    <property type="component" value="Unassembled WGS sequence"/>
</dbReference>
<gene>
    <name evidence="3" type="ORF">JXQ802_LOCUS46792</name>
    <name evidence="2" type="ORF">PYM288_LOCUS30987</name>
</gene>
<organism evidence="2 4">
    <name type="scientific">Rotaria sordida</name>
    <dbReference type="NCBI Taxonomy" id="392033"/>
    <lineage>
        <taxon>Eukaryota</taxon>
        <taxon>Metazoa</taxon>
        <taxon>Spiralia</taxon>
        <taxon>Gnathifera</taxon>
        <taxon>Rotifera</taxon>
        <taxon>Eurotatoria</taxon>
        <taxon>Bdelloidea</taxon>
        <taxon>Philodinida</taxon>
        <taxon>Philodinidae</taxon>
        <taxon>Rotaria</taxon>
    </lineage>
</organism>
<feature type="domain" description="Microbial-type PARG catalytic" evidence="1">
    <location>
        <begin position="165"/>
        <end position="259"/>
    </location>
</feature>
<sequence length="396" mass="45371">MSSSSFISSLSLYEENIGSLVKLCLSKDRERVDIHGGRKAALQYLLHIQSVGFDLSSYISLKDFEKLKEEINKLKELDFYKKKFDERRDDTYEPYWELTSHSNNIHPIAKNARQIINKYGHFPLEQLKVYFNAKQIDNIPSPKGHFESYASFDDDARNNMRKYPIAQRQNKGQINTKQGRIEKAVFDIPSGKQIIVLDFADERMPGGLFLYGASTQEETICYNSNAYGALLDFKYKRFDGGFMIPEYGCLYIKNVQFFKPIQHTEQRTVDIVAVACYDLTREHGLYEVPSSSERIEANTQKKLETVIASAQANTEENGSDTYLIIGPVGCGAFQNPIQTIVKLWAKILSQPLNNSLNTQQRHAFEHIWFLSGKTDKLITFEKACEEAFGCDIVQRL</sequence>
<name>A0A815FQS6_9BILA</name>